<reference evidence="1 2" key="1">
    <citation type="submission" date="2021-01" db="EMBL/GenBank/DDBJ databases">
        <title>Genomic Encyclopedia of Type Strains, Phase IV (KMG-IV): sequencing the most valuable type-strain genomes for metagenomic binning, comparative biology and taxonomic classification.</title>
        <authorList>
            <person name="Goeker M."/>
        </authorList>
    </citation>
    <scope>NUCLEOTIDE SEQUENCE [LARGE SCALE GENOMIC DNA]</scope>
    <source>
        <strain evidence="1 2">DSM 25540</strain>
    </source>
</reference>
<dbReference type="Gene3D" id="2.170.120.30">
    <property type="match status" value="2"/>
</dbReference>
<evidence type="ECO:0000313" key="1">
    <source>
        <dbReference type="EMBL" id="MBM7634305.1"/>
    </source>
</evidence>
<protein>
    <submittedName>
        <fullName evidence="1">YbbR domain-containing protein</fullName>
    </submittedName>
</protein>
<name>A0ABS2PFW0_9BACL</name>
<keyword evidence="2" id="KW-1185">Reference proteome</keyword>
<dbReference type="RefSeq" id="WP_204699057.1">
    <property type="nucleotide sequence ID" value="NZ_JAFBEC010000011.1"/>
</dbReference>
<dbReference type="PANTHER" id="PTHR37804:SF1">
    <property type="entry name" value="CDAA REGULATORY PROTEIN CDAR"/>
    <property type="match status" value="1"/>
</dbReference>
<dbReference type="Gene3D" id="2.170.120.40">
    <property type="entry name" value="YbbR-like domain"/>
    <property type="match status" value="2"/>
</dbReference>
<accession>A0ABS2PFW0</accession>
<dbReference type="Pfam" id="PF07949">
    <property type="entry name" value="YbbR"/>
    <property type="match status" value="3"/>
</dbReference>
<dbReference type="InterPro" id="IPR053154">
    <property type="entry name" value="c-di-AMP_regulator"/>
</dbReference>
<dbReference type="Proteomes" id="UP000741863">
    <property type="component" value="Unassembled WGS sequence"/>
</dbReference>
<gene>
    <name evidence="1" type="ORF">JOD17_003407</name>
</gene>
<dbReference type="EMBL" id="JAFBEC010000011">
    <property type="protein sequence ID" value="MBM7634305.1"/>
    <property type="molecule type" value="Genomic_DNA"/>
</dbReference>
<organism evidence="1 2">
    <name type="scientific">Geomicrobium sediminis</name>
    <dbReference type="NCBI Taxonomy" id="1347788"/>
    <lineage>
        <taxon>Bacteria</taxon>
        <taxon>Bacillati</taxon>
        <taxon>Bacillota</taxon>
        <taxon>Bacilli</taxon>
        <taxon>Bacillales</taxon>
        <taxon>Geomicrobium</taxon>
    </lineage>
</organism>
<dbReference type="PANTHER" id="PTHR37804">
    <property type="entry name" value="CDAA REGULATORY PROTEIN CDAR"/>
    <property type="match status" value="1"/>
</dbReference>
<dbReference type="InterPro" id="IPR012505">
    <property type="entry name" value="YbbR"/>
</dbReference>
<comment type="caution">
    <text evidence="1">The sequence shown here is derived from an EMBL/GenBank/DDBJ whole genome shotgun (WGS) entry which is preliminary data.</text>
</comment>
<evidence type="ECO:0000313" key="2">
    <source>
        <dbReference type="Proteomes" id="UP000741863"/>
    </source>
</evidence>
<sequence length="418" mass="46480">MDRLFNNNWFLKLISLVIATMLFLFVNMDDFGNHPGATPIMSTEQIQLDEAELDIYYDDEQYAIASIDDDIDVRVSGTQSALTLFQVTNPSYEVYVDLSEYGTGVHTVDVQTANFPSGLNVSVEPSTVRVVLEERQAVTLPVDVELMNEEQIAEGHTIGDPEVNTGEVEVHAGASVLDNITSLQAFVDVAGADETFTEVVEVIAYGPYGEQLDAHIDPEAVEITVPIRLPSKEVPLEYDTTGELEDGLEVLEMTLSDEAVTIYGRYDDINDIDSIHIGTLDLSSIEESETREVEIPLPDGVSYVRPEVIELDILLDEFEESTSLDLEIEMDNLPETYNASIPVEQDGDRAYRVTVHGDEEALSELSEEDIRLYIDFSEEELETGEQVVPIQVEGPNDLEYRLEVEEVPVEITETVAGE</sequence>
<proteinExistence type="predicted"/>